<dbReference type="GO" id="GO:0016787">
    <property type="term" value="F:hydrolase activity"/>
    <property type="evidence" value="ECO:0007669"/>
    <property type="project" value="UniProtKB-KW"/>
</dbReference>
<evidence type="ECO:0000256" key="5">
    <source>
        <dbReference type="ARBA" id="ARBA00022801"/>
    </source>
</evidence>
<dbReference type="GO" id="GO:0006189">
    <property type="term" value="P:'de novo' IMP biosynthetic process"/>
    <property type="evidence" value="ECO:0007669"/>
    <property type="project" value="InterPro"/>
</dbReference>
<protein>
    <submittedName>
        <fullName evidence="8">Phosphoribosylformylglycinamidine synthase I</fullName>
        <ecNumber evidence="8">6.3.5.3</ecNumber>
    </submittedName>
</protein>
<evidence type="ECO:0000256" key="4">
    <source>
        <dbReference type="ARBA" id="ARBA00022755"/>
    </source>
</evidence>
<dbReference type="PROSITE" id="PS51273">
    <property type="entry name" value="GATASE_TYPE_1"/>
    <property type="match status" value="1"/>
</dbReference>
<feature type="non-terminal residue" evidence="8">
    <location>
        <position position="1"/>
    </location>
</feature>
<name>T1BTY9_9ZZZZ</name>
<dbReference type="InterPro" id="IPR029062">
    <property type="entry name" value="Class_I_gatase-like"/>
</dbReference>
<accession>T1BTY9</accession>
<reference evidence="8" key="1">
    <citation type="submission" date="2013-08" db="EMBL/GenBank/DDBJ databases">
        <authorList>
            <person name="Mendez C."/>
            <person name="Richter M."/>
            <person name="Ferrer M."/>
            <person name="Sanchez J."/>
        </authorList>
    </citation>
    <scope>NUCLEOTIDE SEQUENCE</scope>
</reference>
<gene>
    <name evidence="8" type="ORF">B1B_03269</name>
</gene>
<keyword evidence="4" id="KW-0658">Purine biosynthesis</keyword>
<dbReference type="SUPFAM" id="SSF52317">
    <property type="entry name" value="Class I glutamine amidotransferase-like"/>
    <property type="match status" value="1"/>
</dbReference>
<dbReference type="PANTHER" id="PTHR10099">
    <property type="entry name" value="PHOSPHORIBOSYLFORMYLGLYCINAMIDINE SYNTHASE"/>
    <property type="match status" value="1"/>
</dbReference>
<organism evidence="8">
    <name type="scientific">mine drainage metagenome</name>
    <dbReference type="NCBI Taxonomy" id="410659"/>
    <lineage>
        <taxon>unclassified sequences</taxon>
        <taxon>metagenomes</taxon>
        <taxon>ecological metagenomes</taxon>
    </lineage>
</organism>
<keyword evidence="6" id="KW-0067">ATP-binding</keyword>
<dbReference type="GO" id="GO:0005524">
    <property type="term" value="F:ATP binding"/>
    <property type="evidence" value="ECO:0007669"/>
    <property type="project" value="UniProtKB-KW"/>
</dbReference>
<keyword evidence="1" id="KW-0963">Cytoplasm</keyword>
<dbReference type="EC" id="6.3.5.3" evidence="8"/>
<dbReference type="GO" id="GO:0005737">
    <property type="term" value="C:cytoplasm"/>
    <property type="evidence" value="ECO:0007669"/>
    <property type="project" value="TreeGrafter"/>
</dbReference>
<keyword evidence="5" id="KW-0378">Hydrolase</keyword>
<evidence type="ECO:0000256" key="3">
    <source>
        <dbReference type="ARBA" id="ARBA00022741"/>
    </source>
</evidence>
<keyword evidence="7" id="KW-0315">Glutamine amidotransferase</keyword>
<evidence type="ECO:0000313" key="8">
    <source>
        <dbReference type="EMBL" id="EQD73337.1"/>
    </source>
</evidence>
<dbReference type="Gene3D" id="3.40.50.880">
    <property type="match status" value="1"/>
</dbReference>
<dbReference type="Pfam" id="PF13507">
    <property type="entry name" value="GATase_5"/>
    <property type="match status" value="1"/>
</dbReference>
<dbReference type="NCBIfam" id="TIGR01737">
    <property type="entry name" value="FGAM_synth_I"/>
    <property type="match status" value="1"/>
</dbReference>
<keyword evidence="3" id="KW-0547">Nucleotide-binding</keyword>
<reference evidence="8" key="2">
    <citation type="journal article" date="2014" name="ISME J.">
        <title>Microbial stratification in low pH oxic and suboxic macroscopic growths along an acid mine drainage.</title>
        <authorList>
            <person name="Mendez-Garcia C."/>
            <person name="Mesa V."/>
            <person name="Sprenger R.R."/>
            <person name="Richter M."/>
            <person name="Diez M.S."/>
            <person name="Solano J."/>
            <person name="Bargiela R."/>
            <person name="Golyshina O.V."/>
            <person name="Manteca A."/>
            <person name="Ramos J.L."/>
            <person name="Gallego J.R."/>
            <person name="Llorente I."/>
            <person name="Martins Dos Santos V.A."/>
            <person name="Jensen O.N."/>
            <person name="Pelaez A.I."/>
            <person name="Sanchez J."/>
            <person name="Ferrer M."/>
        </authorList>
    </citation>
    <scope>NUCLEOTIDE SEQUENCE</scope>
</reference>
<dbReference type="PANTHER" id="PTHR10099:SF1">
    <property type="entry name" value="PHOSPHORIBOSYLFORMYLGLYCINAMIDINE SYNTHASE"/>
    <property type="match status" value="1"/>
</dbReference>
<sequence>TGANGYAPPSARGIVSRKDLRIALVSIEGTNCDHELRVAFEHLGASPEIVHLKQFERRDVEASERRTLSDFQMVLFPGGFSAGDYVRAGAIFAARVRASIGSDLEAFMQSGRIVGGICNGFQILTELGVLPGRSSGKLGIPEAALITNDSGHYECRPTFVAWEGGAFPPLRNTPRGERFLFPSGHGEGKLVLAGRPGERLRALEEAGQVLFRWVAPDGRTASYPWNPNGSEGNVAGLVSPRGNVFGLMPHPERAFFRAQAPDWTRREGAEGFGDGYRFLEAVVDYADRHG</sequence>
<evidence type="ECO:0000256" key="1">
    <source>
        <dbReference type="ARBA" id="ARBA00022490"/>
    </source>
</evidence>
<dbReference type="GO" id="GO:0004642">
    <property type="term" value="F:phosphoribosylformylglycinamidine synthase activity"/>
    <property type="evidence" value="ECO:0007669"/>
    <property type="project" value="UniProtKB-EC"/>
</dbReference>
<dbReference type="EMBL" id="AUZY01002003">
    <property type="protein sequence ID" value="EQD73337.1"/>
    <property type="molecule type" value="Genomic_DNA"/>
</dbReference>
<evidence type="ECO:0000256" key="2">
    <source>
        <dbReference type="ARBA" id="ARBA00022598"/>
    </source>
</evidence>
<keyword evidence="2 8" id="KW-0436">Ligase</keyword>
<evidence type="ECO:0000256" key="7">
    <source>
        <dbReference type="ARBA" id="ARBA00022962"/>
    </source>
</evidence>
<dbReference type="InterPro" id="IPR010075">
    <property type="entry name" value="PRibForGlyAmidine_synth_PurQ"/>
</dbReference>
<dbReference type="AlphaFoldDB" id="T1BTY9"/>
<evidence type="ECO:0000256" key="6">
    <source>
        <dbReference type="ARBA" id="ARBA00022840"/>
    </source>
</evidence>
<dbReference type="SMART" id="SM01211">
    <property type="entry name" value="GATase_5"/>
    <property type="match status" value="1"/>
</dbReference>
<comment type="caution">
    <text evidence="8">The sequence shown here is derived from an EMBL/GenBank/DDBJ whole genome shotgun (WGS) entry which is preliminary data.</text>
</comment>
<proteinExistence type="predicted"/>